<proteinExistence type="predicted"/>
<feature type="transmembrane region" description="Helical" evidence="6">
    <location>
        <begin position="460"/>
        <end position="478"/>
    </location>
</feature>
<dbReference type="InterPro" id="IPR013604">
    <property type="entry name" value="7TM_chemorcpt"/>
</dbReference>
<feature type="compositionally biased region" description="Polar residues" evidence="5">
    <location>
        <begin position="91"/>
        <end position="108"/>
    </location>
</feature>
<accession>A0AAV4B255</accession>
<gene>
    <name evidence="7" type="ORF">PoB_003969200</name>
</gene>
<dbReference type="GO" id="GO:0050909">
    <property type="term" value="P:sensory perception of taste"/>
    <property type="evidence" value="ECO:0007669"/>
    <property type="project" value="InterPro"/>
</dbReference>
<evidence type="ECO:0000256" key="1">
    <source>
        <dbReference type="ARBA" id="ARBA00004141"/>
    </source>
</evidence>
<feature type="transmembrane region" description="Helical" evidence="6">
    <location>
        <begin position="277"/>
        <end position="301"/>
    </location>
</feature>
<evidence type="ECO:0000256" key="6">
    <source>
        <dbReference type="SAM" id="Phobius"/>
    </source>
</evidence>
<feature type="compositionally biased region" description="Basic and acidic residues" evidence="5">
    <location>
        <begin position="19"/>
        <end position="28"/>
    </location>
</feature>
<dbReference type="Pfam" id="PF08395">
    <property type="entry name" value="7tm_7"/>
    <property type="match status" value="1"/>
</dbReference>
<dbReference type="AlphaFoldDB" id="A0AAV4B255"/>
<dbReference type="GO" id="GO:0016020">
    <property type="term" value="C:membrane"/>
    <property type="evidence" value="ECO:0007669"/>
    <property type="project" value="UniProtKB-SubCell"/>
</dbReference>
<comment type="subcellular location">
    <subcellularLocation>
        <location evidence="1">Membrane</location>
        <topology evidence="1">Multi-pass membrane protein</topology>
    </subcellularLocation>
</comment>
<comment type="caution">
    <text evidence="7">The sequence shown here is derived from an EMBL/GenBank/DDBJ whole genome shotgun (WGS) entry which is preliminary data.</text>
</comment>
<evidence type="ECO:0000313" key="7">
    <source>
        <dbReference type="EMBL" id="GFO13187.1"/>
    </source>
</evidence>
<feature type="transmembrane region" description="Helical" evidence="6">
    <location>
        <begin position="222"/>
        <end position="241"/>
    </location>
</feature>
<evidence type="ECO:0000256" key="2">
    <source>
        <dbReference type="ARBA" id="ARBA00022692"/>
    </source>
</evidence>
<feature type="transmembrane region" description="Helical" evidence="6">
    <location>
        <begin position="490"/>
        <end position="509"/>
    </location>
</feature>
<feature type="transmembrane region" description="Helical" evidence="6">
    <location>
        <begin position="321"/>
        <end position="338"/>
    </location>
</feature>
<dbReference type="EMBL" id="BLXT01004481">
    <property type="protein sequence ID" value="GFO13187.1"/>
    <property type="molecule type" value="Genomic_DNA"/>
</dbReference>
<organism evidence="7 8">
    <name type="scientific">Plakobranchus ocellatus</name>
    <dbReference type="NCBI Taxonomy" id="259542"/>
    <lineage>
        <taxon>Eukaryota</taxon>
        <taxon>Metazoa</taxon>
        <taxon>Spiralia</taxon>
        <taxon>Lophotrochozoa</taxon>
        <taxon>Mollusca</taxon>
        <taxon>Gastropoda</taxon>
        <taxon>Heterobranchia</taxon>
        <taxon>Euthyneura</taxon>
        <taxon>Panpulmonata</taxon>
        <taxon>Sacoglossa</taxon>
        <taxon>Placobranchoidea</taxon>
        <taxon>Plakobranchidae</taxon>
        <taxon>Plakobranchus</taxon>
    </lineage>
</organism>
<feature type="compositionally biased region" description="Polar residues" evidence="5">
    <location>
        <begin position="29"/>
        <end position="40"/>
    </location>
</feature>
<evidence type="ECO:0008006" key="9">
    <source>
        <dbReference type="Google" id="ProtNLM"/>
    </source>
</evidence>
<keyword evidence="4 6" id="KW-0472">Membrane</keyword>
<reference evidence="7 8" key="1">
    <citation type="journal article" date="2021" name="Elife">
        <title>Chloroplast acquisition without the gene transfer in kleptoplastic sea slugs, Plakobranchus ocellatus.</title>
        <authorList>
            <person name="Maeda T."/>
            <person name="Takahashi S."/>
            <person name="Yoshida T."/>
            <person name="Shimamura S."/>
            <person name="Takaki Y."/>
            <person name="Nagai Y."/>
            <person name="Toyoda A."/>
            <person name="Suzuki Y."/>
            <person name="Arimoto A."/>
            <person name="Ishii H."/>
            <person name="Satoh N."/>
            <person name="Nishiyama T."/>
            <person name="Hasebe M."/>
            <person name="Maruyama T."/>
            <person name="Minagawa J."/>
            <person name="Obokata J."/>
            <person name="Shigenobu S."/>
        </authorList>
    </citation>
    <scope>NUCLEOTIDE SEQUENCE [LARGE SCALE GENOMIC DNA]</scope>
</reference>
<keyword evidence="3 6" id="KW-1133">Transmembrane helix</keyword>
<evidence type="ECO:0000256" key="4">
    <source>
        <dbReference type="ARBA" id="ARBA00023136"/>
    </source>
</evidence>
<sequence>MFVRTVAPSMERTYSKEIAKEAPAEEGTKMSNLGESTTSAAEEMHPSIPDPCDFRACQLYRVIKYPVIVMNFCGVFVPSYCICQSNLASRQGQDQGTNESKADQSSSKHPNHLEDVEFNGGSSKANSLFYAEASPLPSTRTAEDGEVVVARGKKAAHNQHVSETSTLHIESCDSQRSCKNSDRRWWGLVKRIGCVTMCTCHSINSVRYAFILREASQETSQLIFSMAMFFILSTYFYLMAFNSFACRSHFSLFISSARKFELDFSGFRTNFTRLSRIHGAVFVIGFINQSLNATIFMYGVLHSFGGVSPQMWPFKDLTGGWRLLLALVVGFSVFSAGANQYGANIFRTVVTDIVENEFKGLRRSLKTILSRAATKPSAQTQTSQTRQYDCLPAPGVSSSSTLLVKRQATLKTGCTLQDPSLDQDSLEISPELELDNFLAKFRAVCGLLDQGYHLTKHTVAAAYVFGVPTLCVLVYGLVSSSVTRDQWVVLSLNVIVAGAVLAHTTWTLARLGTTADSVCDVVYDADWSKFSQSFLQKMVLFTTMFSKKRFGITVYGLFRIEWSTLLVLGSSLLVYSIVIIQFQLGTHTAICHFGNFTQ</sequence>
<keyword evidence="2 6" id="KW-0812">Transmembrane</keyword>
<evidence type="ECO:0000256" key="3">
    <source>
        <dbReference type="ARBA" id="ARBA00022989"/>
    </source>
</evidence>
<evidence type="ECO:0000256" key="5">
    <source>
        <dbReference type="SAM" id="MobiDB-lite"/>
    </source>
</evidence>
<dbReference type="Proteomes" id="UP000735302">
    <property type="component" value="Unassembled WGS sequence"/>
</dbReference>
<feature type="transmembrane region" description="Helical" evidence="6">
    <location>
        <begin position="565"/>
        <end position="584"/>
    </location>
</feature>
<feature type="region of interest" description="Disordered" evidence="5">
    <location>
        <begin position="19"/>
        <end position="44"/>
    </location>
</feature>
<name>A0AAV4B255_9GAST</name>
<feature type="region of interest" description="Disordered" evidence="5">
    <location>
        <begin position="91"/>
        <end position="117"/>
    </location>
</feature>
<keyword evidence="8" id="KW-1185">Reference proteome</keyword>
<protein>
    <recommendedName>
        <fullName evidence="9">Gustatory receptor</fullName>
    </recommendedName>
</protein>
<evidence type="ECO:0000313" key="8">
    <source>
        <dbReference type="Proteomes" id="UP000735302"/>
    </source>
</evidence>